<dbReference type="GO" id="GO:0016790">
    <property type="term" value="F:thiolester hydrolase activity"/>
    <property type="evidence" value="ECO:0007669"/>
    <property type="project" value="UniProtKB-ARBA"/>
</dbReference>
<proteinExistence type="predicted"/>
<dbReference type="CDD" id="cd03443">
    <property type="entry name" value="PaaI_thioesterase"/>
    <property type="match status" value="1"/>
</dbReference>
<feature type="region of interest" description="Disordered" evidence="1">
    <location>
        <begin position="17"/>
        <end position="44"/>
    </location>
</feature>
<dbReference type="Gene3D" id="3.10.129.10">
    <property type="entry name" value="Hotdog Thioesterase"/>
    <property type="match status" value="1"/>
</dbReference>
<evidence type="ECO:0000313" key="3">
    <source>
        <dbReference type="EMBL" id="TPE52161.1"/>
    </source>
</evidence>
<evidence type="ECO:0000313" key="4">
    <source>
        <dbReference type="Proteomes" id="UP000319255"/>
    </source>
</evidence>
<dbReference type="OrthoDB" id="9813158at2"/>
<dbReference type="EMBL" id="VFRP01000004">
    <property type="protein sequence ID" value="TPE52161.1"/>
    <property type="molecule type" value="Genomic_DNA"/>
</dbReference>
<dbReference type="InterPro" id="IPR029069">
    <property type="entry name" value="HotDog_dom_sf"/>
</dbReference>
<accession>A0A501WYQ0</accession>
<keyword evidence="4" id="KW-1185">Reference proteome</keyword>
<evidence type="ECO:0000259" key="2">
    <source>
        <dbReference type="Pfam" id="PF03061"/>
    </source>
</evidence>
<feature type="domain" description="Thioesterase" evidence="2">
    <location>
        <begin position="103"/>
        <end position="193"/>
    </location>
</feature>
<gene>
    <name evidence="3" type="ORF">FJM51_06975</name>
</gene>
<dbReference type="AlphaFoldDB" id="A0A501WYQ0"/>
<evidence type="ECO:0000256" key="1">
    <source>
        <dbReference type="SAM" id="MobiDB-lite"/>
    </source>
</evidence>
<reference evidence="3 4" key="1">
    <citation type="submission" date="2019-06" db="EMBL/GenBank/DDBJ databases">
        <title>A novel bacterium of genus Amaricoccus, isolated from marine sediment.</title>
        <authorList>
            <person name="Huang H."/>
            <person name="Mo K."/>
            <person name="Hu Y."/>
        </authorList>
    </citation>
    <scope>NUCLEOTIDE SEQUENCE [LARGE SCALE GENOMIC DNA]</scope>
    <source>
        <strain evidence="3 4">HB172011</strain>
    </source>
</reference>
<sequence>MLSRHPQRRLRPRLRLRRRARRAGRGGGGRLHGRGRKRGGRGVREIEPVQVAKRRRDAALAHLARSVPYVRHLGVEFDRRGDELTARLPFDEKLIGNPRIPALHGGAIGAFLEITALMELAWALTWERMEGGGAGAAEIEAGRFPPWPKTIDFTIDYMRSGLPRDVYARARVARMGRRYASVHVEGWQDNRGRPIAQATGHFLMPEGAA</sequence>
<dbReference type="PANTHER" id="PTHR43240:SF3">
    <property type="entry name" value="THIOESTERASE DOMAIN-CONTAINING PROTEIN"/>
    <property type="match status" value="1"/>
</dbReference>
<dbReference type="Pfam" id="PF03061">
    <property type="entry name" value="4HBT"/>
    <property type="match status" value="1"/>
</dbReference>
<feature type="compositionally biased region" description="Basic residues" evidence="1">
    <location>
        <begin position="31"/>
        <end position="41"/>
    </location>
</feature>
<name>A0A501WYQ0_9RHOB</name>
<dbReference type="Proteomes" id="UP000319255">
    <property type="component" value="Unassembled WGS sequence"/>
</dbReference>
<dbReference type="PANTHER" id="PTHR43240">
    <property type="entry name" value="1,4-DIHYDROXY-2-NAPHTHOYL-COA THIOESTERASE 1"/>
    <property type="match status" value="1"/>
</dbReference>
<dbReference type="SUPFAM" id="SSF54637">
    <property type="entry name" value="Thioesterase/thiol ester dehydrase-isomerase"/>
    <property type="match status" value="1"/>
</dbReference>
<organism evidence="3 4">
    <name type="scientific">Amaricoccus solimangrovi</name>
    <dbReference type="NCBI Taxonomy" id="2589815"/>
    <lineage>
        <taxon>Bacteria</taxon>
        <taxon>Pseudomonadati</taxon>
        <taxon>Pseudomonadota</taxon>
        <taxon>Alphaproteobacteria</taxon>
        <taxon>Rhodobacterales</taxon>
        <taxon>Paracoccaceae</taxon>
        <taxon>Amaricoccus</taxon>
    </lineage>
</organism>
<protein>
    <submittedName>
        <fullName evidence="3">PaaI family thioesterase</fullName>
    </submittedName>
</protein>
<comment type="caution">
    <text evidence="3">The sequence shown here is derived from an EMBL/GenBank/DDBJ whole genome shotgun (WGS) entry which is preliminary data.</text>
</comment>
<dbReference type="InterPro" id="IPR006683">
    <property type="entry name" value="Thioestr_dom"/>
</dbReference>